<organism evidence="2 3">
    <name type="scientific">Candidatus Kerfeldbacteria bacterium CG15_BIG_FIL_POST_REV_8_21_14_020_45_12</name>
    <dbReference type="NCBI Taxonomy" id="2014247"/>
    <lineage>
        <taxon>Bacteria</taxon>
        <taxon>Candidatus Kerfeldiibacteriota</taxon>
    </lineage>
</organism>
<evidence type="ECO:0000259" key="1">
    <source>
        <dbReference type="Pfam" id="PF12647"/>
    </source>
</evidence>
<evidence type="ECO:0000313" key="3">
    <source>
        <dbReference type="Proteomes" id="UP000230292"/>
    </source>
</evidence>
<comment type="caution">
    <text evidence="2">The sequence shown here is derived from an EMBL/GenBank/DDBJ whole genome shotgun (WGS) entry which is preliminary data.</text>
</comment>
<name>A0A2M7H249_9BACT</name>
<proteinExistence type="predicted"/>
<reference evidence="2 3" key="1">
    <citation type="submission" date="2017-09" db="EMBL/GenBank/DDBJ databases">
        <title>Depth-based differentiation of microbial function through sediment-hosted aquifers and enrichment of novel symbionts in the deep terrestrial subsurface.</title>
        <authorList>
            <person name="Probst A.J."/>
            <person name="Ladd B."/>
            <person name="Jarett J.K."/>
            <person name="Geller-Mcgrath D.E."/>
            <person name="Sieber C.M."/>
            <person name="Emerson J.B."/>
            <person name="Anantharaman K."/>
            <person name="Thomas B.C."/>
            <person name="Malmstrom R."/>
            <person name="Stieglmeier M."/>
            <person name="Klingl A."/>
            <person name="Woyke T."/>
            <person name="Ryan C.M."/>
            <person name="Banfield J.F."/>
        </authorList>
    </citation>
    <scope>NUCLEOTIDE SEQUENCE [LARGE SCALE GENOMIC DNA]</scope>
    <source>
        <strain evidence="2">CG15_BIG_FIL_POST_REV_8_21_14_020_45_12</strain>
    </source>
</reference>
<evidence type="ECO:0000313" key="2">
    <source>
        <dbReference type="EMBL" id="PIW36301.1"/>
    </source>
</evidence>
<gene>
    <name evidence="2" type="ORF">COW24_06125</name>
</gene>
<dbReference type="EMBL" id="PFGC01000063">
    <property type="protein sequence ID" value="PIW36301.1"/>
    <property type="molecule type" value="Genomic_DNA"/>
</dbReference>
<accession>A0A2M7H249</accession>
<dbReference type="AlphaFoldDB" id="A0A2M7H249"/>
<feature type="domain" description="RNHCP" evidence="1">
    <location>
        <begin position="16"/>
        <end position="95"/>
    </location>
</feature>
<dbReference type="Proteomes" id="UP000230292">
    <property type="component" value="Unassembled WGS sequence"/>
</dbReference>
<dbReference type="Pfam" id="PF12647">
    <property type="entry name" value="RNHCP"/>
    <property type="match status" value="1"/>
</dbReference>
<protein>
    <recommendedName>
        <fullName evidence="1">RNHCP domain-containing protein</fullName>
    </recommendedName>
</protein>
<sequence length="113" mass="12562">MQIKEPKTKVFTKNKEDFVCENCGFAVAGDGYRNHCPHCLISKHVDVNPGDRAESCGGLMHISDIAMDHGTLVFTYQCEKCGHLKKNKAHTEDSIDAITAKMKELGDKKQKPV</sequence>
<dbReference type="InterPro" id="IPR024439">
    <property type="entry name" value="RNHCP"/>
</dbReference>